<dbReference type="InterPro" id="IPR001584">
    <property type="entry name" value="Integrase_cat-core"/>
</dbReference>
<reference evidence="8" key="1">
    <citation type="submission" date="2018-02" db="EMBL/GenBank/DDBJ databases">
        <authorList>
            <person name="Cohen D.B."/>
            <person name="Kent A.D."/>
        </authorList>
    </citation>
    <scope>NUCLEOTIDE SEQUENCE</scope>
</reference>
<evidence type="ECO:0000256" key="5">
    <source>
        <dbReference type="ARBA" id="ARBA00022801"/>
    </source>
</evidence>
<keyword evidence="6" id="KW-0695">RNA-directed DNA polymerase</keyword>
<dbReference type="SUPFAM" id="SSF53098">
    <property type="entry name" value="Ribonuclease H-like"/>
    <property type="match status" value="2"/>
</dbReference>
<keyword evidence="4" id="KW-0255">Endonuclease</keyword>
<dbReference type="SUPFAM" id="SSF56672">
    <property type="entry name" value="DNA/RNA polymerases"/>
    <property type="match status" value="1"/>
</dbReference>
<proteinExistence type="predicted"/>
<evidence type="ECO:0000256" key="4">
    <source>
        <dbReference type="ARBA" id="ARBA00022759"/>
    </source>
</evidence>
<dbReference type="Gene3D" id="3.30.70.270">
    <property type="match status" value="2"/>
</dbReference>
<name>A0A2N9F2W0_FAGSY</name>
<dbReference type="InterPro" id="IPR002156">
    <property type="entry name" value="RNaseH_domain"/>
</dbReference>
<dbReference type="Gene3D" id="3.30.420.10">
    <property type="entry name" value="Ribonuclease H-like superfamily/Ribonuclease H"/>
    <property type="match status" value="2"/>
</dbReference>
<dbReference type="CDD" id="cd09279">
    <property type="entry name" value="RNase_HI_like"/>
    <property type="match status" value="1"/>
</dbReference>
<dbReference type="InterPro" id="IPR041373">
    <property type="entry name" value="RT_RNaseH"/>
</dbReference>
<dbReference type="Pfam" id="PF13456">
    <property type="entry name" value="RVT_3"/>
    <property type="match status" value="1"/>
</dbReference>
<keyword evidence="3" id="KW-0540">Nuclease</keyword>
<dbReference type="GO" id="GO:0003964">
    <property type="term" value="F:RNA-directed DNA polymerase activity"/>
    <property type="evidence" value="ECO:0007669"/>
    <property type="project" value="UniProtKB-KW"/>
</dbReference>
<dbReference type="CDD" id="cd01647">
    <property type="entry name" value="RT_LTR"/>
    <property type="match status" value="1"/>
</dbReference>
<dbReference type="Gene3D" id="3.10.10.10">
    <property type="entry name" value="HIV Type 1 Reverse Transcriptase, subunit A, domain 1"/>
    <property type="match status" value="1"/>
</dbReference>
<dbReference type="GO" id="GO:0015074">
    <property type="term" value="P:DNA integration"/>
    <property type="evidence" value="ECO:0007669"/>
    <property type="project" value="InterPro"/>
</dbReference>
<sequence length="1038" mass="117155">MEIKGFGGIGEYTKGHIQLVLKVGPIVALARFHVVDSVIPYHILLGRPWLHKHHLVSSTYHQCVKGRLNGKPIRIAANPTPFNQSESHFVEAAFYDEVAPVGEASLVKSVGIPLPKWEEIQDASKADLRDLLEQKRKRREEASTSKGQPQCVCVSVYRMGALFIAYEDAATGESAAVDPKISAKEELEVKKLLSAGFIKPIQHPWWLSNIVPVKKKNGQIRCCVDFRNLNKACPKDEFPLPNMDLLIDFVAGHAMFSFMDGFSGYNQIFMSPKDIEKTAFRTPIGNFYYTVMPFGLKNAGATYQRTMTAMFHDMMHCEIEDYVDDIVVKSKTREDHFGILKKVFERCRLYKLKMNPLKCAFGVSASKFLGFLVHQHGINVNPARASAIATMKSPTTHKELKSFLGKLSYIRRFIPGLAAVTSIFAPLLKKGAPFHCQEIRALIAQEDGNGVEQPVYYVSRALKDAKSRYSRAERSCLALIYAFQRLRHYFLAHKVQLMTKSHPIRSLLQRLVFSGRLAQWLLQLSQYEIVTETPIAIKSQAIANLLAQFPWEDSSSISDEVLGEINEVFLSDLADSTWTLRFDGSLTATSGGAGIVLCKGNGEAITKSFKFDFPCSNNSAEYEAYLAGLAIAYEIGIKHLRVIGYSNLVVCKTQGEFSLKEPSLAPYRALAQKLEAKFSTFEIEHAQKNENRYADALATLGSQITLEGEEMNVTICKKMELITELLKKEFEELSPGQEDWREQIKAKLMSPAVVADLREIKNYILISGDLYRRLPGRVSARCISMEEAKKKFLKVHEKTCGDGGAISLYCKLQRLGYFWPSMSAKAADPQSQCPTCQFHHSNEELISDNGTPFINKDVREVLEYYQVKHRRSTPYYPQGIGQAEAINRMLLRILSKMVFDYRNDWRAHLADVLWAYRSSPKTATDFIPFSLVYGTDTIFPIELVVLSPRVMQGSELEVDANMCAEARMTDLEGLDEARELARARSQRNYQKMADVYSKALRVRVFMEGQMVLKATEFVRRSLPSPSKFSPNWDGPYII</sequence>
<gene>
    <name evidence="8" type="ORF">FSB_LOCUS9355</name>
</gene>
<dbReference type="GO" id="GO:0004523">
    <property type="term" value="F:RNA-DNA hybrid ribonuclease activity"/>
    <property type="evidence" value="ECO:0007669"/>
    <property type="project" value="InterPro"/>
</dbReference>
<protein>
    <recommendedName>
        <fullName evidence="7">Integrase catalytic domain-containing protein</fullName>
    </recommendedName>
</protein>
<dbReference type="InterPro" id="IPR012337">
    <property type="entry name" value="RNaseH-like_sf"/>
</dbReference>
<accession>A0A2N9F2W0</accession>
<organism evidence="8">
    <name type="scientific">Fagus sylvatica</name>
    <name type="common">Beechnut</name>
    <dbReference type="NCBI Taxonomy" id="28930"/>
    <lineage>
        <taxon>Eukaryota</taxon>
        <taxon>Viridiplantae</taxon>
        <taxon>Streptophyta</taxon>
        <taxon>Embryophyta</taxon>
        <taxon>Tracheophyta</taxon>
        <taxon>Spermatophyta</taxon>
        <taxon>Magnoliopsida</taxon>
        <taxon>eudicotyledons</taxon>
        <taxon>Gunneridae</taxon>
        <taxon>Pentapetalae</taxon>
        <taxon>rosids</taxon>
        <taxon>fabids</taxon>
        <taxon>Fagales</taxon>
        <taxon>Fagaceae</taxon>
        <taxon>Fagus</taxon>
    </lineage>
</organism>
<evidence type="ECO:0000256" key="1">
    <source>
        <dbReference type="ARBA" id="ARBA00022679"/>
    </source>
</evidence>
<dbReference type="AlphaFoldDB" id="A0A2N9F2W0"/>
<evidence type="ECO:0000256" key="3">
    <source>
        <dbReference type="ARBA" id="ARBA00022722"/>
    </source>
</evidence>
<keyword evidence="1" id="KW-0808">Transferase</keyword>
<keyword evidence="5" id="KW-0378">Hydrolase</keyword>
<dbReference type="InterPro" id="IPR043128">
    <property type="entry name" value="Rev_trsase/Diguanyl_cyclase"/>
</dbReference>
<dbReference type="GO" id="GO:0003676">
    <property type="term" value="F:nucleic acid binding"/>
    <property type="evidence" value="ECO:0007669"/>
    <property type="project" value="InterPro"/>
</dbReference>
<dbReference type="InterPro" id="IPR043502">
    <property type="entry name" value="DNA/RNA_pol_sf"/>
</dbReference>
<evidence type="ECO:0000313" key="8">
    <source>
        <dbReference type="EMBL" id="SPC81473.1"/>
    </source>
</evidence>
<dbReference type="InterPro" id="IPR036397">
    <property type="entry name" value="RNaseH_sf"/>
</dbReference>
<dbReference type="Pfam" id="PF17917">
    <property type="entry name" value="RT_RNaseH"/>
    <property type="match status" value="1"/>
</dbReference>
<keyword evidence="2" id="KW-0548">Nucleotidyltransferase</keyword>
<dbReference type="Pfam" id="PF00078">
    <property type="entry name" value="RVT_1"/>
    <property type="match status" value="1"/>
</dbReference>
<dbReference type="PANTHER" id="PTHR48475">
    <property type="entry name" value="RIBONUCLEASE H"/>
    <property type="match status" value="1"/>
</dbReference>
<evidence type="ECO:0000259" key="7">
    <source>
        <dbReference type="PROSITE" id="PS50994"/>
    </source>
</evidence>
<dbReference type="PROSITE" id="PS50994">
    <property type="entry name" value="INTEGRASE"/>
    <property type="match status" value="1"/>
</dbReference>
<evidence type="ECO:0000256" key="2">
    <source>
        <dbReference type="ARBA" id="ARBA00022695"/>
    </source>
</evidence>
<dbReference type="InterPro" id="IPR000477">
    <property type="entry name" value="RT_dom"/>
</dbReference>
<feature type="domain" description="Integrase catalytic" evidence="7">
    <location>
        <begin position="843"/>
        <end position="936"/>
    </location>
</feature>
<dbReference type="PANTHER" id="PTHR48475:SF1">
    <property type="entry name" value="RNASE H TYPE-1 DOMAIN-CONTAINING PROTEIN"/>
    <property type="match status" value="1"/>
</dbReference>
<evidence type="ECO:0000256" key="6">
    <source>
        <dbReference type="ARBA" id="ARBA00022918"/>
    </source>
</evidence>
<dbReference type="EMBL" id="OIVN01000516">
    <property type="protein sequence ID" value="SPC81473.1"/>
    <property type="molecule type" value="Genomic_DNA"/>
</dbReference>